<dbReference type="Gene3D" id="3.40.50.1240">
    <property type="entry name" value="Phosphoglycerate mutase-like"/>
    <property type="match status" value="2"/>
</dbReference>
<dbReference type="Pfam" id="PF00328">
    <property type="entry name" value="His_Phos_2"/>
    <property type="match status" value="1"/>
</dbReference>
<sequence length="419" mass="48078">MYGRNARRPSDRGVFLTCPSFEVSSRKYYPKYTMRRLFTKLSLFMSLMTLAAGDGDHHQLQKLLVFTRHNVRSPLPHAYQRYSSRPWPPWTGEVATLTHRGRLLENAMGTYFSLWLREKNFSMDCPKDVNIYTNNYERTISSAYAFAEGAFPKCAVNVMYTDRTSVDPIFNLHAKNMTREFEEAVQEYMKNKLLSIDYKGPLELVQNIADVKNSPKCIEEGVCDLVSGEHTIRIKANLAPVLSGPIAIASRFVDTFLMQYYNGFDMKDVAWGRIENETQWKTLLDINKYYHDIIFNETNIARDISLPLVKFLKESLLNDTTKFNYLVGHDGNIFTVFRIMNFKPYELPDNYEITPSGGKVVFQKWANEAASHQNTGDQHCPDTGDSEGIISALPASWRGIGYLMEERVGRWRGREAGGP</sequence>
<evidence type="ECO:0000313" key="2">
    <source>
        <dbReference type="Proteomes" id="UP000299102"/>
    </source>
</evidence>
<protein>
    <submittedName>
        <fullName evidence="1">Glucose-1-phosphatase</fullName>
    </submittedName>
</protein>
<dbReference type="SUPFAM" id="SSF53254">
    <property type="entry name" value="Phosphoglycerate mutase-like"/>
    <property type="match status" value="1"/>
</dbReference>
<comment type="caution">
    <text evidence="1">The sequence shown here is derived from an EMBL/GenBank/DDBJ whole genome shotgun (WGS) entry which is preliminary data.</text>
</comment>
<dbReference type="InterPro" id="IPR029033">
    <property type="entry name" value="His_PPase_superfam"/>
</dbReference>
<organism evidence="1 2">
    <name type="scientific">Eumeta variegata</name>
    <name type="common">Bagworm moth</name>
    <name type="synonym">Eumeta japonica</name>
    <dbReference type="NCBI Taxonomy" id="151549"/>
    <lineage>
        <taxon>Eukaryota</taxon>
        <taxon>Metazoa</taxon>
        <taxon>Ecdysozoa</taxon>
        <taxon>Arthropoda</taxon>
        <taxon>Hexapoda</taxon>
        <taxon>Insecta</taxon>
        <taxon>Pterygota</taxon>
        <taxon>Neoptera</taxon>
        <taxon>Endopterygota</taxon>
        <taxon>Lepidoptera</taxon>
        <taxon>Glossata</taxon>
        <taxon>Ditrysia</taxon>
        <taxon>Tineoidea</taxon>
        <taxon>Psychidae</taxon>
        <taxon>Oiketicinae</taxon>
        <taxon>Eumeta</taxon>
    </lineage>
</organism>
<dbReference type="Proteomes" id="UP000299102">
    <property type="component" value="Unassembled WGS sequence"/>
</dbReference>
<proteinExistence type="predicted"/>
<dbReference type="AlphaFoldDB" id="A0A4C1VY88"/>
<accession>A0A4C1VY88</accession>
<gene>
    <name evidence="1" type="primary">agp</name>
    <name evidence="1" type="ORF">EVAR_87273_1</name>
</gene>
<name>A0A4C1VY88_EUMVA</name>
<reference evidence="1 2" key="1">
    <citation type="journal article" date="2019" name="Commun. Biol.">
        <title>The bagworm genome reveals a unique fibroin gene that provides high tensile strength.</title>
        <authorList>
            <person name="Kono N."/>
            <person name="Nakamura H."/>
            <person name="Ohtoshi R."/>
            <person name="Tomita M."/>
            <person name="Numata K."/>
            <person name="Arakawa K."/>
        </authorList>
    </citation>
    <scope>NUCLEOTIDE SEQUENCE [LARGE SCALE GENOMIC DNA]</scope>
</reference>
<dbReference type="OrthoDB" id="75078at2759"/>
<dbReference type="InterPro" id="IPR000560">
    <property type="entry name" value="His_Pase_clade-2"/>
</dbReference>
<keyword evidence="2" id="KW-1185">Reference proteome</keyword>
<dbReference type="EMBL" id="BGZK01000426">
    <property type="protein sequence ID" value="GBP42894.1"/>
    <property type="molecule type" value="Genomic_DNA"/>
</dbReference>
<dbReference type="GO" id="GO:0016791">
    <property type="term" value="F:phosphatase activity"/>
    <property type="evidence" value="ECO:0007669"/>
    <property type="project" value="UniProtKB-ARBA"/>
</dbReference>
<evidence type="ECO:0000313" key="1">
    <source>
        <dbReference type="EMBL" id="GBP42894.1"/>
    </source>
</evidence>